<dbReference type="CDD" id="cd00190">
    <property type="entry name" value="Tryp_SPc"/>
    <property type="match status" value="1"/>
</dbReference>
<feature type="signal peptide" evidence="7">
    <location>
        <begin position="1"/>
        <end position="16"/>
    </location>
</feature>
<evidence type="ECO:0000256" key="6">
    <source>
        <dbReference type="SAM" id="MobiDB-lite"/>
    </source>
</evidence>
<evidence type="ECO:0000313" key="9">
    <source>
        <dbReference type="EMBL" id="CAH1108798.1"/>
    </source>
</evidence>
<dbReference type="PRINTS" id="PR00722">
    <property type="entry name" value="CHYMOTRYPSIN"/>
</dbReference>
<evidence type="ECO:0000256" key="1">
    <source>
        <dbReference type="ARBA" id="ARBA00004613"/>
    </source>
</evidence>
<dbReference type="SMART" id="SM00020">
    <property type="entry name" value="Tryp_SPc"/>
    <property type="match status" value="1"/>
</dbReference>
<sequence>MHLTLILTSFVLFVQCQNDIVDDETRRKINEIFNSSSGTNPTNLGTGTGEFVPVGLEEVPQVGLGDYGSAEKCGEGSTKGLRMCVSYHMCDGRTNTIVQEGVTDGFGIIDIRFGTNACPHPLDVCCKLPDGGLNPNLPLPSTGTSPTPTPTPIPLPPVTGTSSSGPVTFPTSETPPAVNTPEIPVSTKPSFCGIRNPNGIDFKITGARDNEAEYGEFPWMVAIVNRNYMAMGLESPLICGGSLITPNIVLTGAHCVSRSKTFDLTVRAGEWDTQTTRERIPYQERGVREIRVHPNFNGGNLFNDFAILVLQESIVKADNVGTICLPAQGQRIISKNCFVSGWGKDEFGRKGKFQSILKKIELPIVERERCQQALRTTRLGLRFILDRSFICAGGEMGKDACTGDGGSPLVCPDPQNPNRYMQVGIVAWGIGCGEQNIPGVYADVSQFRTWIDQELVRLNIDNAPYNL</sequence>
<evidence type="ECO:0000256" key="7">
    <source>
        <dbReference type="SAM" id="SignalP"/>
    </source>
</evidence>
<accession>A0A9P0GCY6</accession>
<dbReference type="InterPro" id="IPR009003">
    <property type="entry name" value="Peptidase_S1_PA"/>
</dbReference>
<dbReference type="Proteomes" id="UP001153636">
    <property type="component" value="Chromosome 3"/>
</dbReference>
<keyword evidence="7" id="KW-0732">Signal</keyword>
<evidence type="ECO:0000259" key="8">
    <source>
        <dbReference type="PROSITE" id="PS50240"/>
    </source>
</evidence>
<evidence type="ECO:0000256" key="4">
    <source>
        <dbReference type="ARBA" id="ARBA00068096"/>
    </source>
</evidence>
<gene>
    <name evidence="9" type="ORF">PSYICH_LOCUS8961</name>
</gene>
<dbReference type="PANTHER" id="PTHR24258">
    <property type="entry name" value="SERINE PROTEASE-RELATED"/>
    <property type="match status" value="1"/>
</dbReference>
<dbReference type="Pfam" id="PF00089">
    <property type="entry name" value="Trypsin"/>
    <property type="match status" value="1"/>
</dbReference>
<dbReference type="PANTHER" id="PTHR24258:SF129">
    <property type="entry name" value="LP15124P-RELATED"/>
    <property type="match status" value="1"/>
</dbReference>
<dbReference type="Gene3D" id="2.40.10.10">
    <property type="entry name" value="Trypsin-like serine proteases"/>
    <property type="match status" value="2"/>
</dbReference>
<dbReference type="GO" id="GO:0005576">
    <property type="term" value="C:extracellular region"/>
    <property type="evidence" value="ECO:0007669"/>
    <property type="project" value="UniProtKB-SubCell"/>
</dbReference>
<dbReference type="EMBL" id="OV651815">
    <property type="protein sequence ID" value="CAH1108798.1"/>
    <property type="molecule type" value="Genomic_DNA"/>
</dbReference>
<dbReference type="PROSITE" id="PS50240">
    <property type="entry name" value="TRYPSIN_DOM"/>
    <property type="match status" value="1"/>
</dbReference>
<organism evidence="9 10">
    <name type="scientific">Psylliodes chrysocephalus</name>
    <dbReference type="NCBI Taxonomy" id="3402493"/>
    <lineage>
        <taxon>Eukaryota</taxon>
        <taxon>Metazoa</taxon>
        <taxon>Ecdysozoa</taxon>
        <taxon>Arthropoda</taxon>
        <taxon>Hexapoda</taxon>
        <taxon>Insecta</taxon>
        <taxon>Pterygota</taxon>
        <taxon>Neoptera</taxon>
        <taxon>Endopterygota</taxon>
        <taxon>Coleoptera</taxon>
        <taxon>Polyphaga</taxon>
        <taxon>Cucujiformia</taxon>
        <taxon>Chrysomeloidea</taxon>
        <taxon>Chrysomelidae</taxon>
        <taxon>Galerucinae</taxon>
        <taxon>Alticini</taxon>
        <taxon>Psylliodes</taxon>
    </lineage>
</organism>
<dbReference type="OrthoDB" id="6261922at2759"/>
<evidence type="ECO:0000256" key="2">
    <source>
        <dbReference type="ARBA" id="ARBA00022525"/>
    </source>
</evidence>
<feature type="region of interest" description="Disordered" evidence="6">
    <location>
        <begin position="160"/>
        <end position="184"/>
    </location>
</feature>
<feature type="compositionally biased region" description="Polar residues" evidence="6">
    <location>
        <begin position="162"/>
        <end position="174"/>
    </location>
</feature>
<name>A0A9P0GCY6_9CUCU</name>
<dbReference type="InterPro" id="IPR043504">
    <property type="entry name" value="Peptidase_S1_PA_chymotrypsin"/>
</dbReference>
<keyword evidence="10" id="KW-1185">Reference proteome</keyword>
<dbReference type="SUPFAM" id="SSF50494">
    <property type="entry name" value="Trypsin-like serine proteases"/>
    <property type="match status" value="1"/>
</dbReference>
<dbReference type="InterPro" id="IPR041515">
    <property type="entry name" value="PPAF-2-like_Clip"/>
</dbReference>
<proteinExistence type="predicted"/>
<evidence type="ECO:0000256" key="5">
    <source>
        <dbReference type="ARBA" id="ARBA00076468"/>
    </source>
</evidence>
<dbReference type="FunFam" id="2.40.10.10:FF:000038">
    <property type="entry name" value="Serine protease"/>
    <property type="match status" value="1"/>
</dbReference>
<dbReference type="InterPro" id="IPR001314">
    <property type="entry name" value="Peptidase_S1A"/>
</dbReference>
<feature type="domain" description="Peptidase S1" evidence="8">
    <location>
        <begin position="204"/>
        <end position="456"/>
    </location>
</feature>
<keyword evidence="3" id="KW-1015">Disulfide bond</keyword>
<keyword evidence="2" id="KW-0964">Secreted</keyword>
<reference evidence="9" key="1">
    <citation type="submission" date="2022-01" db="EMBL/GenBank/DDBJ databases">
        <authorList>
            <person name="King R."/>
        </authorList>
    </citation>
    <scope>NUCLEOTIDE SEQUENCE</scope>
</reference>
<protein>
    <recommendedName>
        <fullName evidence="4">Phenoloxidase-activating factor 2</fullName>
    </recommendedName>
    <alternativeName>
        <fullName evidence="5">Prophenoloxidase-activating factor II</fullName>
    </alternativeName>
</protein>
<dbReference type="GO" id="GO:0006508">
    <property type="term" value="P:proteolysis"/>
    <property type="evidence" value="ECO:0007669"/>
    <property type="project" value="InterPro"/>
</dbReference>
<dbReference type="Pfam" id="PF18322">
    <property type="entry name" value="CLIP_1"/>
    <property type="match status" value="1"/>
</dbReference>
<feature type="chain" id="PRO_5040515213" description="Phenoloxidase-activating factor 2" evidence="7">
    <location>
        <begin position="17"/>
        <end position="467"/>
    </location>
</feature>
<evidence type="ECO:0000256" key="3">
    <source>
        <dbReference type="ARBA" id="ARBA00023157"/>
    </source>
</evidence>
<dbReference type="GO" id="GO:0004252">
    <property type="term" value="F:serine-type endopeptidase activity"/>
    <property type="evidence" value="ECO:0007669"/>
    <property type="project" value="InterPro"/>
</dbReference>
<evidence type="ECO:0000313" key="10">
    <source>
        <dbReference type="Proteomes" id="UP001153636"/>
    </source>
</evidence>
<dbReference type="InterPro" id="IPR001254">
    <property type="entry name" value="Trypsin_dom"/>
</dbReference>
<dbReference type="AlphaFoldDB" id="A0A9P0GCY6"/>
<comment type="subcellular location">
    <subcellularLocation>
        <location evidence="1">Secreted</location>
    </subcellularLocation>
</comment>